<evidence type="ECO:0000259" key="5">
    <source>
        <dbReference type="PROSITE" id="PS50977"/>
    </source>
</evidence>
<dbReference type="InterPro" id="IPR050109">
    <property type="entry name" value="HTH-type_TetR-like_transc_reg"/>
</dbReference>
<keyword evidence="7" id="KW-1185">Reference proteome</keyword>
<keyword evidence="3" id="KW-0804">Transcription</keyword>
<evidence type="ECO:0000313" key="7">
    <source>
        <dbReference type="Proteomes" id="UP001214553"/>
    </source>
</evidence>
<dbReference type="Pfam" id="PF00440">
    <property type="entry name" value="TetR_N"/>
    <property type="match status" value="1"/>
</dbReference>
<feature type="DNA-binding region" description="H-T-H motif" evidence="4">
    <location>
        <begin position="36"/>
        <end position="55"/>
    </location>
</feature>
<accession>A0ABY8BYC2</accession>
<reference evidence="6 7" key="1">
    <citation type="submission" date="2023-03" db="EMBL/GenBank/DDBJ databases">
        <title>Genome sequence of Microbacterium sp. KACC 23027.</title>
        <authorList>
            <person name="Kim S."/>
            <person name="Heo J."/>
            <person name="Kwon S.-W."/>
        </authorList>
    </citation>
    <scope>NUCLEOTIDE SEQUENCE [LARGE SCALE GENOMIC DNA]</scope>
    <source>
        <strain evidence="6 7">KACC 23027</strain>
    </source>
</reference>
<dbReference type="PRINTS" id="PR00455">
    <property type="entry name" value="HTHTETR"/>
</dbReference>
<keyword evidence="1" id="KW-0805">Transcription regulation</keyword>
<name>A0ABY8BYC2_9MICO</name>
<dbReference type="InterPro" id="IPR036271">
    <property type="entry name" value="Tet_transcr_reg_TetR-rel_C_sf"/>
</dbReference>
<evidence type="ECO:0000256" key="3">
    <source>
        <dbReference type="ARBA" id="ARBA00023163"/>
    </source>
</evidence>
<dbReference type="Proteomes" id="UP001214553">
    <property type="component" value="Chromosome"/>
</dbReference>
<dbReference type="InterPro" id="IPR009057">
    <property type="entry name" value="Homeodomain-like_sf"/>
</dbReference>
<dbReference type="SUPFAM" id="SSF48498">
    <property type="entry name" value="Tetracyclin repressor-like, C-terminal domain"/>
    <property type="match status" value="1"/>
</dbReference>
<feature type="domain" description="HTH tetR-type" evidence="5">
    <location>
        <begin position="13"/>
        <end position="73"/>
    </location>
</feature>
<evidence type="ECO:0000256" key="1">
    <source>
        <dbReference type="ARBA" id="ARBA00023015"/>
    </source>
</evidence>
<dbReference type="PANTHER" id="PTHR30055:SF148">
    <property type="entry name" value="TETR-FAMILY TRANSCRIPTIONAL REGULATOR"/>
    <property type="match status" value="1"/>
</dbReference>
<evidence type="ECO:0000256" key="4">
    <source>
        <dbReference type="PROSITE-ProRule" id="PRU00335"/>
    </source>
</evidence>
<dbReference type="RefSeq" id="WP_275278204.1">
    <property type="nucleotide sequence ID" value="NZ_CP119108.1"/>
</dbReference>
<dbReference type="Pfam" id="PF16859">
    <property type="entry name" value="TetR_C_11"/>
    <property type="match status" value="1"/>
</dbReference>
<protein>
    <submittedName>
        <fullName evidence="6">TetR/AcrR family transcriptional regulator</fullName>
    </submittedName>
</protein>
<evidence type="ECO:0000313" key="6">
    <source>
        <dbReference type="EMBL" id="WEG08877.1"/>
    </source>
</evidence>
<dbReference type="InterPro" id="IPR001647">
    <property type="entry name" value="HTH_TetR"/>
</dbReference>
<gene>
    <name evidence="6" type="ORF">PU630_16800</name>
</gene>
<dbReference type="EMBL" id="CP119108">
    <property type="protein sequence ID" value="WEG08877.1"/>
    <property type="molecule type" value="Genomic_DNA"/>
</dbReference>
<dbReference type="PROSITE" id="PS50977">
    <property type="entry name" value="HTH_TETR_2"/>
    <property type="match status" value="1"/>
</dbReference>
<organism evidence="6 7">
    <name type="scientific">Microbacterium horticulturae</name>
    <dbReference type="NCBI Taxonomy" id="3028316"/>
    <lineage>
        <taxon>Bacteria</taxon>
        <taxon>Bacillati</taxon>
        <taxon>Actinomycetota</taxon>
        <taxon>Actinomycetes</taxon>
        <taxon>Micrococcales</taxon>
        <taxon>Microbacteriaceae</taxon>
        <taxon>Microbacterium</taxon>
    </lineage>
</organism>
<keyword evidence="2 4" id="KW-0238">DNA-binding</keyword>
<evidence type="ECO:0000256" key="2">
    <source>
        <dbReference type="ARBA" id="ARBA00023125"/>
    </source>
</evidence>
<dbReference type="SUPFAM" id="SSF46689">
    <property type="entry name" value="Homeodomain-like"/>
    <property type="match status" value="1"/>
</dbReference>
<proteinExistence type="predicted"/>
<dbReference type="PANTHER" id="PTHR30055">
    <property type="entry name" value="HTH-TYPE TRANSCRIPTIONAL REGULATOR RUTR"/>
    <property type="match status" value="1"/>
</dbReference>
<dbReference type="InterPro" id="IPR011075">
    <property type="entry name" value="TetR_C"/>
</dbReference>
<dbReference type="Gene3D" id="1.10.357.10">
    <property type="entry name" value="Tetracycline Repressor, domain 2"/>
    <property type="match status" value="1"/>
</dbReference>
<sequence length="192" mass="20675">MTEGHRSGPVRSDAARRAILEATAQQFHEKGYDHLTIEGIAQRAGTGKQTVYRWWGSKGELLAEALLEGLILPDTLRPPDTGDLEADLSAWLQTLSDMLQQPRGEALMRSLIAAAAEHAEVGRRLRATLGADFVFTRRLQAEVDAHPGEAPASGAELTEALLGLIIVRALSREPLDPSTAARLVQVLTAPSA</sequence>